<dbReference type="RefSeq" id="XP_007770358.1">
    <property type="nucleotide sequence ID" value="XM_007772168.1"/>
</dbReference>
<sequence>MPVPSLPPASVAHRSQIAQRITQIRRTRPKVSFNKLQEHRIPTLWTLYRGLLRYAPGENVKFRVRMVFEQNRHTTSAHQAQCQLRQGYKYLNTFYCASRGDEQPQRVTQRYESMIATKRSKEYWRHTIREAFAWQEKLRTRPINKGSFLSNTTSNPFLPRLSPQPAHINGMIRKRRAARSRRLEQLVDLQDWVHDVQGEGAFERSLGKLVSKGSTTPRKNEDPFEMSFGHDVSEWESPMRNKLTSINASQKLDLQRARSPNPAALRRLLWFGKMARREKVENKARERARERAGVETPSSIARKRQAAPAYLQAKMTEQQRHVDKVIRSPSEVGYVGMVKRRVGMRLANPDTLKSEESPARAAELDRLAEAIREENERRRKAAQDEDRT</sequence>
<dbReference type="GeneID" id="19205606"/>
<dbReference type="EMBL" id="JH711580">
    <property type="protein sequence ID" value="EIW80078.1"/>
    <property type="molecule type" value="Genomic_DNA"/>
</dbReference>
<evidence type="ECO:0000313" key="3">
    <source>
        <dbReference type="Proteomes" id="UP000053558"/>
    </source>
</evidence>
<protein>
    <submittedName>
        <fullName evidence="2">Uncharacterized protein</fullName>
    </submittedName>
</protein>
<reference evidence="3" key="1">
    <citation type="journal article" date="2012" name="Science">
        <title>The Paleozoic origin of enzymatic lignin decomposition reconstructed from 31 fungal genomes.</title>
        <authorList>
            <person name="Floudas D."/>
            <person name="Binder M."/>
            <person name="Riley R."/>
            <person name="Barry K."/>
            <person name="Blanchette R.A."/>
            <person name="Henrissat B."/>
            <person name="Martinez A.T."/>
            <person name="Otillar R."/>
            <person name="Spatafora J.W."/>
            <person name="Yadav J.S."/>
            <person name="Aerts A."/>
            <person name="Benoit I."/>
            <person name="Boyd A."/>
            <person name="Carlson A."/>
            <person name="Copeland A."/>
            <person name="Coutinho P.M."/>
            <person name="de Vries R.P."/>
            <person name="Ferreira P."/>
            <person name="Findley K."/>
            <person name="Foster B."/>
            <person name="Gaskell J."/>
            <person name="Glotzer D."/>
            <person name="Gorecki P."/>
            <person name="Heitman J."/>
            <person name="Hesse C."/>
            <person name="Hori C."/>
            <person name="Igarashi K."/>
            <person name="Jurgens J.A."/>
            <person name="Kallen N."/>
            <person name="Kersten P."/>
            <person name="Kohler A."/>
            <person name="Kuees U."/>
            <person name="Kumar T.K.A."/>
            <person name="Kuo A."/>
            <person name="LaButti K."/>
            <person name="Larrondo L.F."/>
            <person name="Lindquist E."/>
            <person name="Ling A."/>
            <person name="Lombard V."/>
            <person name="Lucas S."/>
            <person name="Lundell T."/>
            <person name="Martin R."/>
            <person name="McLaughlin D.J."/>
            <person name="Morgenstern I."/>
            <person name="Morin E."/>
            <person name="Murat C."/>
            <person name="Nagy L.G."/>
            <person name="Nolan M."/>
            <person name="Ohm R.A."/>
            <person name="Patyshakuliyeva A."/>
            <person name="Rokas A."/>
            <person name="Ruiz-Duenas F.J."/>
            <person name="Sabat G."/>
            <person name="Salamov A."/>
            <person name="Samejima M."/>
            <person name="Schmutz J."/>
            <person name="Slot J.C."/>
            <person name="St John F."/>
            <person name="Stenlid J."/>
            <person name="Sun H."/>
            <person name="Sun S."/>
            <person name="Syed K."/>
            <person name="Tsang A."/>
            <person name="Wiebenga A."/>
            <person name="Young D."/>
            <person name="Pisabarro A."/>
            <person name="Eastwood D.C."/>
            <person name="Martin F."/>
            <person name="Cullen D."/>
            <person name="Grigoriev I.V."/>
            <person name="Hibbett D.S."/>
        </authorList>
    </citation>
    <scope>NUCLEOTIDE SEQUENCE [LARGE SCALE GENOMIC DNA]</scope>
    <source>
        <strain evidence="3">RWD-64-598 SS2</strain>
    </source>
</reference>
<name>A0A5M3MLP1_CONPW</name>
<dbReference type="OrthoDB" id="2571149at2759"/>
<comment type="caution">
    <text evidence="2">The sequence shown here is derived from an EMBL/GenBank/DDBJ whole genome shotgun (WGS) entry which is preliminary data.</text>
</comment>
<dbReference type="AlphaFoldDB" id="A0A5M3MLP1"/>
<feature type="region of interest" description="Disordered" evidence="1">
    <location>
        <begin position="281"/>
        <end position="303"/>
    </location>
</feature>
<dbReference type="OMA" id="NARCKKE"/>
<proteinExistence type="predicted"/>
<gene>
    <name evidence="2" type="ORF">CONPUDRAFT_166670</name>
</gene>
<evidence type="ECO:0000256" key="1">
    <source>
        <dbReference type="SAM" id="MobiDB-lite"/>
    </source>
</evidence>
<feature type="compositionally biased region" description="Basic and acidic residues" evidence="1">
    <location>
        <begin position="281"/>
        <end position="293"/>
    </location>
</feature>
<accession>A0A5M3MLP1</accession>
<dbReference type="KEGG" id="cput:CONPUDRAFT_166670"/>
<organism evidence="2 3">
    <name type="scientific">Coniophora puteana (strain RWD-64-598)</name>
    <name type="common">Brown rot fungus</name>
    <dbReference type="NCBI Taxonomy" id="741705"/>
    <lineage>
        <taxon>Eukaryota</taxon>
        <taxon>Fungi</taxon>
        <taxon>Dikarya</taxon>
        <taxon>Basidiomycota</taxon>
        <taxon>Agaricomycotina</taxon>
        <taxon>Agaricomycetes</taxon>
        <taxon>Agaricomycetidae</taxon>
        <taxon>Boletales</taxon>
        <taxon>Coniophorineae</taxon>
        <taxon>Coniophoraceae</taxon>
        <taxon>Coniophora</taxon>
    </lineage>
</organism>
<evidence type="ECO:0000313" key="2">
    <source>
        <dbReference type="EMBL" id="EIW80078.1"/>
    </source>
</evidence>
<dbReference type="Proteomes" id="UP000053558">
    <property type="component" value="Unassembled WGS sequence"/>
</dbReference>
<keyword evidence="3" id="KW-1185">Reference proteome</keyword>